<dbReference type="Gene3D" id="3.30.310.170">
    <property type="entry name" value="Outer membrane protein assembly factor BamC"/>
    <property type="match status" value="1"/>
</dbReference>
<proteinExistence type="predicted"/>
<evidence type="ECO:0000313" key="2">
    <source>
        <dbReference type="EMBL" id="MPV86075.1"/>
    </source>
</evidence>
<dbReference type="Pfam" id="PF06804">
    <property type="entry name" value="Lipoprotein_18"/>
    <property type="match status" value="1"/>
</dbReference>
<dbReference type="InterPro" id="IPR010653">
    <property type="entry name" value="NlpB/DapX"/>
</dbReference>
<comment type="caution">
    <text evidence="2">The sequence shown here is derived from an EMBL/GenBank/DDBJ whole genome shotgun (WGS) entry which is preliminary data.</text>
</comment>
<dbReference type="Proteomes" id="UP000471298">
    <property type="component" value="Unassembled WGS sequence"/>
</dbReference>
<evidence type="ECO:0000313" key="3">
    <source>
        <dbReference type="Proteomes" id="UP000471298"/>
    </source>
</evidence>
<dbReference type="InterPro" id="IPR042268">
    <property type="entry name" value="BamC_C"/>
</dbReference>
<accession>A0A6N7EWW8</accession>
<keyword evidence="3" id="KW-1185">Reference proteome</keyword>
<name>A0A6N7EWW8_9GAMM</name>
<organism evidence="2 3">
    <name type="scientific">Ostreibacterium oceani</name>
    <dbReference type="NCBI Taxonomy" id="2654998"/>
    <lineage>
        <taxon>Bacteria</taxon>
        <taxon>Pseudomonadati</taxon>
        <taxon>Pseudomonadota</taxon>
        <taxon>Gammaproteobacteria</taxon>
        <taxon>Cardiobacteriales</taxon>
        <taxon>Ostreibacteriaceae</taxon>
        <taxon>Ostreibacterium</taxon>
    </lineage>
</organism>
<evidence type="ECO:0000256" key="1">
    <source>
        <dbReference type="SAM" id="MobiDB-lite"/>
    </source>
</evidence>
<dbReference type="EMBL" id="WHNW01000004">
    <property type="protein sequence ID" value="MPV86075.1"/>
    <property type="molecule type" value="Genomic_DNA"/>
</dbReference>
<feature type="region of interest" description="Disordered" evidence="1">
    <location>
        <begin position="58"/>
        <end position="86"/>
    </location>
</feature>
<sequence length="406" mass="45488">MTRLLIIRLFTHQPTMKTQQNLTMINKNNSLPRFFTLMLIGLLLTGISGCSSVDVESLVPDNRPDYRQSRTTNPLEIPPDLTQSSIDDSLTIPELSGVDKAALSDYQQERSNTQSEQDRLAAALRNIHSDGNVSWLEMTASPSQVFDRASAFWLNNGLPLVRQDKNIGIMETDWLQANGNLPSTGITGFLNNIFSGIRDSGIRDKFRTRIDYHDDVTYVYLTHYGATEEAISDANTAGTANQREVKQYAWAGSSRNPELEIEMLRRLSLYLLNNASNLQQIDAQNSQRQQSSLAFERLADGTPALVINGRFNEAWVLLGVAIDRSGYELTRQNRQSGTYQFAKIEDKETGFLIKRTERQITRYEVGLADQGNQQIAVVKQIADETPTPDAAQALLQQISQAIQETP</sequence>
<protein>
    <submittedName>
        <fullName evidence="2">Outer membrane protein assembly factor BamC</fullName>
    </submittedName>
</protein>
<dbReference type="AlphaFoldDB" id="A0A6N7EWW8"/>
<reference evidence="2 3" key="1">
    <citation type="submission" date="2019-10" db="EMBL/GenBank/DDBJ databases">
        <title>Cardiobacteriales fam. a chemoheterotrophic member of the order Cardiobacteriales, and proposal of Cardiobacteriales fam. nov.</title>
        <authorList>
            <person name="Wang C."/>
        </authorList>
    </citation>
    <scope>NUCLEOTIDE SEQUENCE [LARGE SCALE GENOMIC DNA]</scope>
    <source>
        <strain evidence="2 3">ML27</strain>
    </source>
</reference>
<gene>
    <name evidence="2" type="primary">bamC</name>
    <name evidence="2" type="ORF">GCU85_04925</name>
</gene>
<dbReference type="InParanoid" id="A0A6N7EWW8"/>